<reference evidence="1 2" key="1">
    <citation type="journal article" date="2018" name="Front. Plant Sci.">
        <title>Red Clover (Trifolium pratense) and Zigzag Clover (T. medium) - A Picture of Genomic Similarities and Differences.</title>
        <authorList>
            <person name="Dluhosova J."/>
            <person name="Istvanek J."/>
            <person name="Nedelnik J."/>
            <person name="Repkova J."/>
        </authorList>
    </citation>
    <scope>NUCLEOTIDE SEQUENCE [LARGE SCALE GENOMIC DNA]</scope>
    <source>
        <strain evidence="2">cv. 10/8</strain>
        <tissue evidence="1">Leaf</tissue>
    </source>
</reference>
<dbReference type="EMBL" id="LXQA011434951">
    <property type="protein sequence ID" value="MCI97173.1"/>
    <property type="molecule type" value="Genomic_DNA"/>
</dbReference>
<evidence type="ECO:0000313" key="1">
    <source>
        <dbReference type="EMBL" id="MCI97173.1"/>
    </source>
</evidence>
<protein>
    <submittedName>
        <fullName evidence="1">Uncharacterized protein</fullName>
    </submittedName>
</protein>
<dbReference type="AlphaFoldDB" id="A0A392WBI7"/>
<keyword evidence="2" id="KW-1185">Reference proteome</keyword>
<evidence type="ECO:0000313" key="2">
    <source>
        <dbReference type="Proteomes" id="UP000265520"/>
    </source>
</evidence>
<accession>A0A392WBI7</accession>
<organism evidence="1 2">
    <name type="scientific">Trifolium medium</name>
    <dbReference type="NCBI Taxonomy" id="97028"/>
    <lineage>
        <taxon>Eukaryota</taxon>
        <taxon>Viridiplantae</taxon>
        <taxon>Streptophyta</taxon>
        <taxon>Embryophyta</taxon>
        <taxon>Tracheophyta</taxon>
        <taxon>Spermatophyta</taxon>
        <taxon>Magnoliopsida</taxon>
        <taxon>eudicotyledons</taxon>
        <taxon>Gunneridae</taxon>
        <taxon>Pentapetalae</taxon>
        <taxon>rosids</taxon>
        <taxon>fabids</taxon>
        <taxon>Fabales</taxon>
        <taxon>Fabaceae</taxon>
        <taxon>Papilionoideae</taxon>
        <taxon>50 kb inversion clade</taxon>
        <taxon>NPAAA clade</taxon>
        <taxon>Hologalegina</taxon>
        <taxon>IRL clade</taxon>
        <taxon>Trifolieae</taxon>
        <taxon>Trifolium</taxon>
    </lineage>
</organism>
<proteinExistence type="predicted"/>
<comment type="caution">
    <text evidence="1">The sequence shown here is derived from an EMBL/GenBank/DDBJ whole genome shotgun (WGS) entry which is preliminary data.</text>
</comment>
<sequence length="44" mass="4914">GGMRCAQHCDCCPVFVLLAARRAELLYLGLGVFWFLRCAARRLG</sequence>
<feature type="non-terminal residue" evidence="1">
    <location>
        <position position="1"/>
    </location>
</feature>
<name>A0A392WBI7_9FABA</name>
<dbReference type="Proteomes" id="UP000265520">
    <property type="component" value="Unassembled WGS sequence"/>
</dbReference>